<dbReference type="SUPFAM" id="SSF53187">
    <property type="entry name" value="Zn-dependent exopeptidases"/>
    <property type="match status" value="1"/>
</dbReference>
<protein>
    <submittedName>
        <fullName evidence="5">Amidohydrolase</fullName>
    </submittedName>
</protein>
<evidence type="ECO:0000313" key="6">
    <source>
        <dbReference type="Proteomes" id="UP001223261"/>
    </source>
</evidence>
<evidence type="ECO:0000256" key="2">
    <source>
        <dbReference type="ARBA" id="ARBA00022801"/>
    </source>
</evidence>
<dbReference type="PANTHER" id="PTHR11014">
    <property type="entry name" value="PEPTIDASE M20 FAMILY MEMBER"/>
    <property type="match status" value="1"/>
</dbReference>
<dbReference type="InterPro" id="IPR002933">
    <property type="entry name" value="Peptidase_M20"/>
</dbReference>
<evidence type="ECO:0000256" key="1">
    <source>
        <dbReference type="ARBA" id="ARBA00006153"/>
    </source>
</evidence>
<feature type="binding site" evidence="3">
    <location>
        <position position="141"/>
    </location>
    <ligand>
        <name>Mn(2+)</name>
        <dbReference type="ChEBI" id="CHEBI:29035"/>
        <label>2</label>
    </ligand>
</feature>
<evidence type="ECO:0000256" key="3">
    <source>
        <dbReference type="PIRSR" id="PIRSR005962-1"/>
    </source>
</evidence>
<keyword evidence="3" id="KW-0479">Metal-binding</keyword>
<dbReference type="InterPro" id="IPR036264">
    <property type="entry name" value="Bact_exopeptidase_dim_dom"/>
</dbReference>
<comment type="cofactor">
    <cofactor evidence="3">
        <name>Mn(2+)</name>
        <dbReference type="ChEBI" id="CHEBI:29035"/>
    </cofactor>
    <text evidence="3">The Mn(2+) ion enhances activity.</text>
</comment>
<feature type="binding site" evidence="3">
    <location>
        <position position="107"/>
    </location>
    <ligand>
        <name>Mn(2+)</name>
        <dbReference type="ChEBI" id="CHEBI:29035"/>
        <label>2</label>
    </ligand>
</feature>
<dbReference type="EMBL" id="CP118848">
    <property type="protein sequence ID" value="WHI59176.1"/>
    <property type="molecule type" value="Genomic_DNA"/>
</dbReference>
<comment type="similarity">
    <text evidence="1">Belongs to the peptidase M20 family.</text>
</comment>
<accession>A0AAX3W270</accession>
<dbReference type="PANTHER" id="PTHR11014:SF63">
    <property type="entry name" value="METALLOPEPTIDASE, PUTATIVE (AFU_ORTHOLOGUE AFUA_6G09600)-RELATED"/>
    <property type="match status" value="1"/>
</dbReference>
<dbReference type="AlphaFoldDB" id="A0AAX3W270"/>
<dbReference type="Gene3D" id="3.30.70.360">
    <property type="match status" value="1"/>
</dbReference>
<evidence type="ECO:0000313" key="5">
    <source>
        <dbReference type="EMBL" id="WHI59176.1"/>
    </source>
</evidence>
<keyword evidence="2" id="KW-0378">Hydrolase</keyword>
<dbReference type="Pfam" id="PF01546">
    <property type="entry name" value="Peptidase_M20"/>
    <property type="match status" value="1"/>
</dbReference>
<dbReference type="InterPro" id="IPR011650">
    <property type="entry name" value="Peptidase_M20_dimer"/>
</dbReference>
<gene>
    <name evidence="5" type="ORF">PYH69_10645</name>
</gene>
<name>A0AAX3W270_MAMLE</name>
<dbReference type="Pfam" id="PF07687">
    <property type="entry name" value="M20_dimer"/>
    <property type="match status" value="1"/>
</dbReference>
<dbReference type="GO" id="GO:0050118">
    <property type="term" value="F:N-acetyldiaminopimelate deacetylase activity"/>
    <property type="evidence" value="ECO:0007669"/>
    <property type="project" value="UniProtKB-ARBA"/>
</dbReference>
<dbReference type="NCBIfam" id="TIGR01891">
    <property type="entry name" value="amidohydrolases"/>
    <property type="match status" value="1"/>
</dbReference>
<feature type="binding site" evidence="3">
    <location>
        <position position="166"/>
    </location>
    <ligand>
        <name>Mn(2+)</name>
        <dbReference type="ChEBI" id="CHEBI:29035"/>
        <label>2</label>
    </ligand>
</feature>
<dbReference type="GO" id="GO:0046872">
    <property type="term" value="F:metal ion binding"/>
    <property type="evidence" value="ECO:0007669"/>
    <property type="project" value="UniProtKB-KW"/>
</dbReference>
<dbReference type="Proteomes" id="UP001223261">
    <property type="component" value="Chromosome"/>
</dbReference>
<dbReference type="PIRSF" id="PIRSF005962">
    <property type="entry name" value="Pept_M20D_amidohydro"/>
    <property type="match status" value="1"/>
</dbReference>
<evidence type="ECO:0000259" key="4">
    <source>
        <dbReference type="Pfam" id="PF07687"/>
    </source>
</evidence>
<dbReference type="RefSeq" id="WP_016999106.1">
    <property type="nucleotide sequence ID" value="NZ_CP116807.1"/>
</dbReference>
<sequence>MLRSLLFKKLEQKEHDMIKHYRYLHQYPEPSFFEEKTAQYIEMFYKDKEVKIHNRIGGNYGLIVEINGGKPGRTIALRADFDALNIDEETGLAFSSKHKGWMHACGHDAHTAYLMVLAESLIELKDSLPGKVVIIHQHAEELAPGGAIDMLESGLLDTVDEIYGIHLFPDFTPEVISYRKGPTMGGRSLFHLKVKGKGGHGSSPHLANDAIMAASTFVTNIQTVISRRLNPFDMGVVTISSFNGTGSLNVIQENVELAGDVRYMENRIGHQINDEILQMIEGLEETFNVECQFQYDLDCIPLINHYKQTDYLVDILATSQGEYFKLLKEHEQLTSSEDFASYLEKIPGTFFFVGCKPYDVEEAFFNHSPKFVVNEDAMLTASKALGEIVLNRLYIEE</sequence>
<organism evidence="5 6">
    <name type="scientific">Mammaliicoccus lentus</name>
    <name type="common">Staphylococcus lentus</name>
    <dbReference type="NCBI Taxonomy" id="42858"/>
    <lineage>
        <taxon>Bacteria</taxon>
        <taxon>Bacillati</taxon>
        <taxon>Bacillota</taxon>
        <taxon>Bacilli</taxon>
        <taxon>Bacillales</taxon>
        <taxon>Staphylococcaceae</taxon>
        <taxon>Mammaliicoccus</taxon>
    </lineage>
</organism>
<dbReference type="FunFam" id="3.30.70.360:FF:000001">
    <property type="entry name" value="N-acetyldiaminopimelate deacetylase"/>
    <property type="match status" value="1"/>
</dbReference>
<keyword evidence="3" id="KW-0464">Manganese</keyword>
<dbReference type="GO" id="GO:0019877">
    <property type="term" value="P:diaminopimelate biosynthetic process"/>
    <property type="evidence" value="ECO:0007669"/>
    <property type="project" value="UniProtKB-ARBA"/>
</dbReference>
<dbReference type="SUPFAM" id="SSF55031">
    <property type="entry name" value="Bacterial exopeptidase dimerisation domain"/>
    <property type="match status" value="1"/>
</dbReference>
<proteinExistence type="inferred from homology"/>
<feature type="binding site" evidence="3">
    <location>
        <position position="367"/>
    </location>
    <ligand>
        <name>Mn(2+)</name>
        <dbReference type="ChEBI" id="CHEBI:29035"/>
        <label>2</label>
    </ligand>
</feature>
<dbReference type="InterPro" id="IPR017439">
    <property type="entry name" value="Amidohydrolase"/>
</dbReference>
<feature type="domain" description="Peptidase M20 dimerisation" evidence="4">
    <location>
        <begin position="190"/>
        <end position="281"/>
    </location>
</feature>
<dbReference type="Gene3D" id="3.40.630.10">
    <property type="entry name" value="Zn peptidases"/>
    <property type="match status" value="1"/>
</dbReference>
<reference evidence="5" key="1">
    <citation type="journal article" date="2023" name="Antibiotics">
        <title>Prevalence and Molecular Characterization of Methicillin-Resistant Staphylococci (MRS) and Mammaliicocci (MRM) in Dromedary Camels from Algeria: First Detection of SCCmec-mecC Hybrid in Methicillin-Resistant Mammaliicoccus lentus.</title>
        <authorList>
            <person name="Belhout C."/>
            <person name="Boyen F."/>
            <person name="Vereecke N."/>
            <person name="Theuns S."/>
            <person name="Taibi N."/>
            <person name="Stegger M."/>
            <person name="de la Fe-Rodriguez P.Y."/>
            <person name="Bouayad L."/>
            <person name="Elgroud R."/>
            <person name="Butaye P."/>
        </authorList>
    </citation>
    <scope>NUCLEOTIDE SEQUENCE</scope>
    <source>
        <strain evidence="5">7048</strain>
    </source>
</reference>
<feature type="binding site" evidence="3">
    <location>
        <position position="105"/>
    </location>
    <ligand>
        <name>Mn(2+)</name>
        <dbReference type="ChEBI" id="CHEBI:29035"/>
        <label>2</label>
    </ligand>
</feature>